<dbReference type="PANTHER" id="PTHR30069:SF53">
    <property type="entry name" value="COLICIN I RECEPTOR-RELATED"/>
    <property type="match status" value="1"/>
</dbReference>
<dbReference type="Proteomes" id="UP001215231">
    <property type="component" value="Chromosome"/>
</dbReference>
<name>A0ABY7VBP8_9GAMM</name>
<dbReference type="InterPro" id="IPR037066">
    <property type="entry name" value="Plug_dom_sf"/>
</dbReference>
<dbReference type="Gene3D" id="2.170.130.10">
    <property type="entry name" value="TonB-dependent receptor, plug domain"/>
    <property type="match status" value="1"/>
</dbReference>
<keyword evidence="8 10" id="KW-0472">Membrane</keyword>
<keyword evidence="4 10" id="KW-0812">Transmembrane</keyword>
<evidence type="ECO:0000259" key="15">
    <source>
        <dbReference type="Pfam" id="PF07715"/>
    </source>
</evidence>
<evidence type="ECO:0000256" key="6">
    <source>
        <dbReference type="ARBA" id="ARBA00023065"/>
    </source>
</evidence>
<dbReference type="CDD" id="cd01347">
    <property type="entry name" value="ligand_gated_channel"/>
    <property type="match status" value="1"/>
</dbReference>
<keyword evidence="16" id="KW-0675">Receptor</keyword>
<evidence type="ECO:0000256" key="2">
    <source>
        <dbReference type="ARBA" id="ARBA00022448"/>
    </source>
</evidence>
<keyword evidence="17" id="KW-1185">Reference proteome</keyword>
<dbReference type="RefSeq" id="WP_274050813.1">
    <property type="nucleotide sequence ID" value="NZ_CP059693.1"/>
</dbReference>
<evidence type="ECO:0000256" key="9">
    <source>
        <dbReference type="ARBA" id="ARBA00023237"/>
    </source>
</evidence>
<keyword evidence="3 10" id="KW-1134">Transmembrane beta strand</keyword>
<protein>
    <submittedName>
        <fullName evidence="16">TonB-dependent receptor</fullName>
    </submittedName>
</protein>
<comment type="subcellular location">
    <subcellularLocation>
        <location evidence="1 10">Cell outer membrane</location>
        <topology evidence="1 10">Multi-pass membrane protein</topology>
    </subcellularLocation>
</comment>
<feature type="domain" description="TonB-dependent receptor plug" evidence="15">
    <location>
        <begin position="52"/>
        <end position="156"/>
    </location>
</feature>
<evidence type="ECO:0000313" key="17">
    <source>
        <dbReference type="Proteomes" id="UP001215231"/>
    </source>
</evidence>
<feature type="signal peptide" evidence="13">
    <location>
        <begin position="1"/>
        <end position="21"/>
    </location>
</feature>
<dbReference type="PROSITE" id="PS52016">
    <property type="entry name" value="TONB_DEPENDENT_REC_3"/>
    <property type="match status" value="1"/>
</dbReference>
<dbReference type="PROSITE" id="PS00430">
    <property type="entry name" value="TONB_DEPENDENT_REC_1"/>
    <property type="match status" value="1"/>
</dbReference>
<evidence type="ECO:0000256" key="7">
    <source>
        <dbReference type="ARBA" id="ARBA00023077"/>
    </source>
</evidence>
<dbReference type="InterPro" id="IPR000531">
    <property type="entry name" value="Beta-barrel_TonB"/>
</dbReference>
<reference evidence="16 17" key="1">
    <citation type="journal article" date="2022" name="Mar. Drugs">
        <title>Bioassay-Guided Fractionation Leads to the Detection of Cholic Acid Generated by the Rare Thalassomonas sp.</title>
        <authorList>
            <person name="Pheiffer F."/>
            <person name="Schneider Y.K."/>
            <person name="Hansen E.H."/>
            <person name="Andersen J.H."/>
            <person name="Isaksson J."/>
            <person name="Busche T."/>
            <person name="R C."/>
            <person name="Kalinowski J."/>
            <person name="Zyl L.V."/>
            <person name="Trindade M."/>
        </authorList>
    </citation>
    <scope>NUCLEOTIDE SEQUENCE [LARGE SCALE GENOMIC DNA]</scope>
    <source>
        <strain evidence="16 17">A5K-61T</strain>
    </source>
</reference>
<dbReference type="InterPro" id="IPR039426">
    <property type="entry name" value="TonB-dep_rcpt-like"/>
</dbReference>
<evidence type="ECO:0000256" key="13">
    <source>
        <dbReference type="SAM" id="SignalP"/>
    </source>
</evidence>
<evidence type="ECO:0000256" key="5">
    <source>
        <dbReference type="ARBA" id="ARBA00022729"/>
    </source>
</evidence>
<accession>A0ABY7VBP8</accession>
<dbReference type="Pfam" id="PF07715">
    <property type="entry name" value="Plug"/>
    <property type="match status" value="1"/>
</dbReference>
<proteinExistence type="inferred from homology"/>
<evidence type="ECO:0000256" key="3">
    <source>
        <dbReference type="ARBA" id="ARBA00022452"/>
    </source>
</evidence>
<feature type="short sequence motif" description="TonB box" evidence="11">
    <location>
        <begin position="38"/>
        <end position="44"/>
    </location>
</feature>
<keyword evidence="2 10" id="KW-0813">Transport</keyword>
<evidence type="ECO:0000256" key="1">
    <source>
        <dbReference type="ARBA" id="ARBA00004571"/>
    </source>
</evidence>
<dbReference type="InterPro" id="IPR036942">
    <property type="entry name" value="Beta-barrel_TonB_sf"/>
</dbReference>
<keyword evidence="7 11" id="KW-0798">TonB box</keyword>
<dbReference type="Gene3D" id="2.40.170.20">
    <property type="entry name" value="TonB-dependent receptor, beta-barrel domain"/>
    <property type="match status" value="1"/>
</dbReference>
<evidence type="ECO:0000256" key="12">
    <source>
        <dbReference type="RuleBase" id="RU003357"/>
    </source>
</evidence>
<evidence type="ECO:0000313" key="16">
    <source>
        <dbReference type="EMBL" id="WDE10751.1"/>
    </source>
</evidence>
<dbReference type="EMBL" id="CP059693">
    <property type="protein sequence ID" value="WDE10751.1"/>
    <property type="molecule type" value="Genomic_DNA"/>
</dbReference>
<gene>
    <name evidence="16" type="ORF">H3N35_21265</name>
</gene>
<evidence type="ECO:0000256" key="10">
    <source>
        <dbReference type="PROSITE-ProRule" id="PRU01360"/>
    </source>
</evidence>
<dbReference type="InterPro" id="IPR010916">
    <property type="entry name" value="TonB_box_CS"/>
</dbReference>
<comment type="similarity">
    <text evidence="10 12">Belongs to the TonB-dependent receptor family.</text>
</comment>
<sequence>MKKNILALSVVSALTSTLAVAAPADTSTAKKDILVDETLVVTANRVGQNSADILSSVKVITREEIDLSPALSIAELINDVNGFQLSQNGGIAQTTGIFSRGTNAGHTLVVIDGQRIGSATLGLVEFANISTDQIERIEIIKGPRASLWGSDAIGGVIQIFTRQLNAGELALDLSVGNQSQQQGSLSSAFSHGDGKTTITLSAKSAEGYDVLDNAEPDDDGYHREDISIIGGQNINQDWRINWLAKYNQGQSDYDSAFGGSNKSELETKQWQLTAIQDTGSWYQTFSWGQQVDESINFIEGGNKKDGSFFETKRLQANWLGSYRVSQVLTSALGIDLTREEVDTKPRANNQPGYDKTERDKKAIYAHIAYDEDDILLDGALRYDDIEGIDDKFTYNASAGLRFGDNSLVSINLGRGFKEPSFNDLYYPEDAFSYGNPDLKAETSNSAEILLKTSVAEIQTELSVYKTKIDDLIEWVPDENFRYNPLNIHQATIKGVELNFTGDLFGLNQSLQLGYLDAVNDGTNKPLIRRAKHTARYQVSRDFDNLNLLASVDYQGKREDSEWPGTIELPSHTLVNLSAAYRFNSQWKLTLKANNLFDRDYVTNNHYVGQPAQYLLTLNYRQ</sequence>
<keyword evidence="5 13" id="KW-0732">Signal</keyword>
<dbReference type="PANTHER" id="PTHR30069">
    <property type="entry name" value="TONB-DEPENDENT OUTER MEMBRANE RECEPTOR"/>
    <property type="match status" value="1"/>
</dbReference>
<keyword evidence="6" id="KW-0406">Ion transport</keyword>
<evidence type="ECO:0000256" key="8">
    <source>
        <dbReference type="ARBA" id="ARBA00023136"/>
    </source>
</evidence>
<evidence type="ECO:0000256" key="11">
    <source>
        <dbReference type="PROSITE-ProRule" id="PRU10143"/>
    </source>
</evidence>
<feature type="domain" description="TonB-dependent receptor-like beta-barrel" evidence="14">
    <location>
        <begin position="213"/>
        <end position="595"/>
    </location>
</feature>
<evidence type="ECO:0000256" key="4">
    <source>
        <dbReference type="ARBA" id="ARBA00022692"/>
    </source>
</evidence>
<dbReference type="Pfam" id="PF00593">
    <property type="entry name" value="TonB_dep_Rec_b-barrel"/>
    <property type="match status" value="1"/>
</dbReference>
<organism evidence="16 17">
    <name type="scientific">Thalassomonas haliotis</name>
    <dbReference type="NCBI Taxonomy" id="485448"/>
    <lineage>
        <taxon>Bacteria</taxon>
        <taxon>Pseudomonadati</taxon>
        <taxon>Pseudomonadota</taxon>
        <taxon>Gammaproteobacteria</taxon>
        <taxon>Alteromonadales</taxon>
        <taxon>Colwelliaceae</taxon>
        <taxon>Thalassomonas</taxon>
    </lineage>
</organism>
<dbReference type="InterPro" id="IPR012910">
    <property type="entry name" value="Plug_dom"/>
</dbReference>
<evidence type="ECO:0000259" key="14">
    <source>
        <dbReference type="Pfam" id="PF00593"/>
    </source>
</evidence>
<feature type="chain" id="PRO_5045347459" evidence="13">
    <location>
        <begin position="22"/>
        <end position="621"/>
    </location>
</feature>
<keyword evidence="9 10" id="KW-0998">Cell outer membrane</keyword>
<dbReference type="SUPFAM" id="SSF56935">
    <property type="entry name" value="Porins"/>
    <property type="match status" value="1"/>
</dbReference>